<dbReference type="EMBL" id="BGZK01001254">
    <property type="protein sequence ID" value="GBP75594.1"/>
    <property type="molecule type" value="Genomic_DNA"/>
</dbReference>
<evidence type="ECO:0000256" key="1">
    <source>
        <dbReference type="SAM" id="MobiDB-lite"/>
    </source>
</evidence>
<dbReference type="Proteomes" id="UP000299102">
    <property type="component" value="Unassembled WGS sequence"/>
</dbReference>
<proteinExistence type="predicted"/>
<keyword evidence="3" id="KW-1185">Reference proteome</keyword>
<accession>A0A4C1YKS5</accession>
<organism evidence="2 3">
    <name type="scientific">Eumeta variegata</name>
    <name type="common">Bagworm moth</name>
    <name type="synonym">Eumeta japonica</name>
    <dbReference type="NCBI Taxonomy" id="151549"/>
    <lineage>
        <taxon>Eukaryota</taxon>
        <taxon>Metazoa</taxon>
        <taxon>Ecdysozoa</taxon>
        <taxon>Arthropoda</taxon>
        <taxon>Hexapoda</taxon>
        <taxon>Insecta</taxon>
        <taxon>Pterygota</taxon>
        <taxon>Neoptera</taxon>
        <taxon>Endopterygota</taxon>
        <taxon>Lepidoptera</taxon>
        <taxon>Glossata</taxon>
        <taxon>Ditrysia</taxon>
        <taxon>Tineoidea</taxon>
        <taxon>Psychidae</taxon>
        <taxon>Oiketicinae</taxon>
        <taxon>Eumeta</taxon>
    </lineage>
</organism>
<reference evidence="2 3" key="1">
    <citation type="journal article" date="2019" name="Commun. Biol.">
        <title>The bagworm genome reveals a unique fibroin gene that provides high tensile strength.</title>
        <authorList>
            <person name="Kono N."/>
            <person name="Nakamura H."/>
            <person name="Ohtoshi R."/>
            <person name="Tomita M."/>
            <person name="Numata K."/>
            <person name="Arakawa K."/>
        </authorList>
    </citation>
    <scope>NUCLEOTIDE SEQUENCE [LARGE SCALE GENOMIC DNA]</scope>
</reference>
<comment type="caution">
    <text evidence="2">The sequence shown here is derived from an EMBL/GenBank/DDBJ whole genome shotgun (WGS) entry which is preliminary data.</text>
</comment>
<sequence>MTPRSSCGRKKCIASSRGERIPTSGAHTGARGRRGAGAGGAAAIRTRRGEVENVTVEPYPRVQACNLCEVISAPDTSAGDRPKTQFVASDKFTLKRWRGETSVRSYSAGLWARSGEQ</sequence>
<dbReference type="AlphaFoldDB" id="A0A4C1YKS5"/>
<evidence type="ECO:0000313" key="3">
    <source>
        <dbReference type="Proteomes" id="UP000299102"/>
    </source>
</evidence>
<name>A0A4C1YKS5_EUMVA</name>
<protein>
    <submittedName>
        <fullName evidence="2">Uncharacterized protein</fullName>
    </submittedName>
</protein>
<feature type="region of interest" description="Disordered" evidence="1">
    <location>
        <begin position="1"/>
        <end position="44"/>
    </location>
</feature>
<gene>
    <name evidence="2" type="ORF">EVAR_43500_1</name>
</gene>
<evidence type="ECO:0000313" key="2">
    <source>
        <dbReference type="EMBL" id="GBP75594.1"/>
    </source>
</evidence>